<evidence type="ECO:0000259" key="1">
    <source>
        <dbReference type="Pfam" id="PF09990"/>
    </source>
</evidence>
<evidence type="ECO:0000313" key="2">
    <source>
        <dbReference type="EMBL" id="MBB4882913.1"/>
    </source>
</evidence>
<accession>A0A4Y8X6I2</accession>
<gene>
    <name evidence="2" type="ORF">BJ976_001264</name>
</gene>
<keyword evidence="3" id="KW-1185">Reference proteome</keyword>
<proteinExistence type="predicted"/>
<protein>
    <submittedName>
        <fullName evidence="2">Putative membrane protein</fullName>
    </submittedName>
</protein>
<dbReference type="Proteomes" id="UP000560081">
    <property type="component" value="Unassembled WGS sequence"/>
</dbReference>
<dbReference type="Pfam" id="PF09990">
    <property type="entry name" value="DUF2231"/>
    <property type="match status" value="1"/>
</dbReference>
<reference evidence="2 3" key="1">
    <citation type="submission" date="2020-08" db="EMBL/GenBank/DDBJ databases">
        <title>Sequencing the genomes of 1000 actinobacteria strains.</title>
        <authorList>
            <person name="Klenk H.-P."/>
        </authorList>
    </citation>
    <scope>NUCLEOTIDE SEQUENCE [LARGE SCALE GENOMIC DNA]</scope>
    <source>
        <strain evidence="2 3">DSM 19079</strain>
    </source>
</reference>
<dbReference type="OrthoDB" id="9795104at2"/>
<dbReference type="InterPro" id="IPR019251">
    <property type="entry name" value="DUF2231_TM"/>
</dbReference>
<dbReference type="RefSeq" id="WP_135028010.1">
    <property type="nucleotide sequence ID" value="NZ_BMLA01000001.1"/>
</dbReference>
<feature type="domain" description="DUF2231" evidence="1">
    <location>
        <begin position="64"/>
        <end position="189"/>
    </location>
</feature>
<name>A0A4Y8X6I2_9MICC</name>
<dbReference type="AlphaFoldDB" id="A0A4Y8X6I2"/>
<sequence length="208" mass="21134">MRAPRRRRLDSRTAARTRNPLSRAMHALEGARVLDPAVTAGDALSSALVAGPVRRAALQGAWLGHALHPLVIEVPMGTWMSATALDLLGGDDARGSAALLTGLGVASAVPAALTGWAEYAASGRPERRVGVVHAAANGIGVTLQTASLAARVTGRHRLGVLLGLGAMGVTGGAGFLGGHLAAARKVGTHDPSFGARHGAPTPQDRLAR</sequence>
<comment type="caution">
    <text evidence="2">The sequence shown here is derived from an EMBL/GenBank/DDBJ whole genome shotgun (WGS) entry which is preliminary data.</text>
</comment>
<dbReference type="EMBL" id="JACHMC010000001">
    <property type="protein sequence ID" value="MBB4882913.1"/>
    <property type="molecule type" value="Genomic_DNA"/>
</dbReference>
<organism evidence="2 3">
    <name type="scientific">Micrococcus flavus</name>
    <dbReference type="NCBI Taxonomy" id="384602"/>
    <lineage>
        <taxon>Bacteria</taxon>
        <taxon>Bacillati</taxon>
        <taxon>Actinomycetota</taxon>
        <taxon>Actinomycetes</taxon>
        <taxon>Micrococcales</taxon>
        <taxon>Micrococcaceae</taxon>
        <taxon>Micrococcus</taxon>
    </lineage>
</organism>
<evidence type="ECO:0000313" key="3">
    <source>
        <dbReference type="Proteomes" id="UP000560081"/>
    </source>
</evidence>